<dbReference type="GeneTree" id="ENSGT00940000166641"/>
<dbReference type="GO" id="GO:0005930">
    <property type="term" value="C:axoneme"/>
    <property type="evidence" value="ECO:0007669"/>
    <property type="project" value="UniProtKB-SubCell"/>
</dbReference>
<reference evidence="14" key="3">
    <citation type="submission" date="2025-09" db="UniProtKB">
        <authorList>
            <consortium name="Ensembl"/>
        </authorList>
    </citation>
    <scope>IDENTIFICATION</scope>
</reference>
<evidence type="ECO:0000256" key="7">
    <source>
        <dbReference type="ARBA" id="ARBA00023069"/>
    </source>
</evidence>
<evidence type="ECO:0000313" key="15">
    <source>
        <dbReference type="Proteomes" id="UP000265120"/>
    </source>
</evidence>
<evidence type="ECO:0000256" key="1">
    <source>
        <dbReference type="ARBA" id="ARBA00004230"/>
    </source>
</evidence>
<dbReference type="GO" id="GO:0030317">
    <property type="term" value="P:flagellated sperm motility"/>
    <property type="evidence" value="ECO:0007669"/>
    <property type="project" value="TreeGrafter"/>
</dbReference>
<protein>
    <submittedName>
        <fullName evidence="14">Dynein regulatory complex subunit 7-like</fullName>
    </submittedName>
</protein>
<dbReference type="InterPro" id="IPR038765">
    <property type="entry name" value="Papain-like_cys_pep_sf"/>
</dbReference>
<dbReference type="Pfam" id="PF24671">
    <property type="entry name" value="DRC7_C"/>
    <property type="match status" value="1"/>
</dbReference>
<evidence type="ECO:0000256" key="6">
    <source>
        <dbReference type="ARBA" id="ARBA00023054"/>
    </source>
</evidence>
<organism evidence="14 15">
    <name type="scientific">Cynoglossus semilaevis</name>
    <name type="common">Tongue sole</name>
    <dbReference type="NCBI Taxonomy" id="244447"/>
    <lineage>
        <taxon>Eukaryota</taxon>
        <taxon>Metazoa</taxon>
        <taxon>Chordata</taxon>
        <taxon>Craniata</taxon>
        <taxon>Vertebrata</taxon>
        <taxon>Euteleostomi</taxon>
        <taxon>Actinopterygii</taxon>
        <taxon>Neopterygii</taxon>
        <taxon>Teleostei</taxon>
        <taxon>Neoteleostei</taxon>
        <taxon>Acanthomorphata</taxon>
        <taxon>Carangaria</taxon>
        <taxon>Pleuronectiformes</taxon>
        <taxon>Pleuronectoidei</taxon>
        <taxon>Cynoglossidae</taxon>
        <taxon>Cynoglossinae</taxon>
        <taxon>Cynoglossus</taxon>
    </lineage>
</organism>
<evidence type="ECO:0000259" key="12">
    <source>
        <dbReference type="Pfam" id="PF24667"/>
    </source>
</evidence>
<dbReference type="AlphaFoldDB" id="A0A3P8WTG5"/>
<evidence type="ECO:0000256" key="3">
    <source>
        <dbReference type="ARBA" id="ARBA00010738"/>
    </source>
</evidence>
<dbReference type="STRING" id="244447.ENSCSEP00000029792"/>
<name>A0A3P8WTG5_CYNSE</name>
<comment type="similarity">
    <text evidence="3">Belongs to the DRC7 family.</text>
</comment>
<evidence type="ECO:0000256" key="2">
    <source>
        <dbReference type="ARBA" id="ARBA00004430"/>
    </source>
</evidence>
<accession>A0A3P8WTG5</accession>
<feature type="domain" description="Dynein regulatory complex subunit 7 MORN" evidence="12">
    <location>
        <begin position="387"/>
        <end position="608"/>
    </location>
</feature>
<dbReference type="OMA" id="CRDDYIT"/>
<reference evidence="14" key="2">
    <citation type="submission" date="2025-08" db="UniProtKB">
        <authorList>
            <consortium name="Ensembl"/>
        </authorList>
    </citation>
    <scope>IDENTIFICATION</scope>
</reference>
<keyword evidence="15" id="KW-1185">Reference proteome</keyword>
<reference evidence="14 15" key="1">
    <citation type="journal article" date="2014" name="Nat. Genet.">
        <title>Whole-genome sequence of a flatfish provides insights into ZW sex chromosome evolution and adaptation to a benthic lifestyle.</title>
        <authorList>
            <person name="Chen S."/>
            <person name="Zhang G."/>
            <person name="Shao C."/>
            <person name="Huang Q."/>
            <person name="Liu G."/>
            <person name="Zhang P."/>
            <person name="Song W."/>
            <person name="An N."/>
            <person name="Chalopin D."/>
            <person name="Volff J.N."/>
            <person name="Hong Y."/>
            <person name="Li Q."/>
            <person name="Sha Z."/>
            <person name="Zhou H."/>
            <person name="Xie M."/>
            <person name="Yu Q."/>
            <person name="Liu Y."/>
            <person name="Xiang H."/>
            <person name="Wang N."/>
            <person name="Wu K."/>
            <person name="Yang C."/>
            <person name="Zhou Q."/>
            <person name="Liao X."/>
            <person name="Yang L."/>
            <person name="Hu Q."/>
            <person name="Zhang J."/>
            <person name="Meng L."/>
            <person name="Jin L."/>
            <person name="Tian Y."/>
            <person name="Lian J."/>
            <person name="Yang J."/>
            <person name="Miao G."/>
            <person name="Liu S."/>
            <person name="Liang Z."/>
            <person name="Yan F."/>
            <person name="Li Y."/>
            <person name="Sun B."/>
            <person name="Zhang H."/>
            <person name="Zhang J."/>
            <person name="Zhu Y."/>
            <person name="Du M."/>
            <person name="Zhao Y."/>
            <person name="Schartl M."/>
            <person name="Tang Q."/>
            <person name="Wang J."/>
        </authorList>
    </citation>
    <scope>NUCLEOTIDE SEQUENCE</scope>
</reference>
<evidence type="ECO:0000313" key="14">
    <source>
        <dbReference type="Ensembl" id="ENSCSEP00000029792.1"/>
    </source>
</evidence>
<dbReference type="InterPro" id="IPR056292">
    <property type="entry name" value="DRC7_C"/>
</dbReference>
<feature type="region of interest" description="Disordered" evidence="11">
    <location>
        <begin position="1"/>
        <end position="23"/>
    </location>
</feature>
<feature type="compositionally biased region" description="Basic residues" evidence="11">
    <location>
        <begin position="1"/>
        <end position="22"/>
    </location>
</feature>
<keyword evidence="6 10" id="KW-0175">Coiled coil</keyword>
<feature type="domain" description="Dynein regulatory complex subunit 7 C-terminal" evidence="13">
    <location>
        <begin position="711"/>
        <end position="805"/>
    </location>
</feature>
<feature type="compositionally biased region" description="Acidic residues" evidence="11">
    <location>
        <begin position="247"/>
        <end position="263"/>
    </location>
</feature>
<keyword evidence="9" id="KW-0966">Cell projection</keyword>
<evidence type="ECO:0000256" key="11">
    <source>
        <dbReference type="SAM" id="MobiDB-lite"/>
    </source>
</evidence>
<dbReference type="PANTHER" id="PTHR35249:SF2">
    <property type="entry name" value="DYNEIN REGULATORY COMPLEX SUBUNIT 7"/>
    <property type="match status" value="1"/>
</dbReference>
<feature type="region of interest" description="Disordered" evidence="11">
    <location>
        <begin position="224"/>
        <end position="263"/>
    </location>
</feature>
<dbReference type="InParanoid" id="A0A3P8WTG5"/>
<dbReference type="Pfam" id="PF24667">
    <property type="entry name" value="MORN_DRC7"/>
    <property type="match status" value="1"/>
</dbReference>
<feature type="coiled-coil region" evidence="10">
    <location>
        <begin position="728"/>
        <end position="759"/>
    </location>
</feature>
<evidence type="ECO:0000256" key="10">
    <source>
        <dbReference type="SAM" id="Coils"/>
    </source>
</evidence>
<keyword evidence="4" id="KW-0963">Cytoplasm</keyword>
<keyword evidence="7" id="KW-0969">Cilium</keyword>
<evidence type="ECO:0000256" key="5">
    <source>
        <dbReference type="ARBA" id="ARBA00022846"/>
    </source>
</evidence>
<keyword evidence="5" id="KW-0282">Flagellum</keyword>
<evidence type="ECO:0000256" key="9">
    <source>
        <dbReference type="ARBA" id="ARBA00023273"/>
    </source>
</evidence>
<dbReference type="SUPFAM" id="SSF54001">
    <property type="entry name" value="Cysteine proteinases"/>
    <property type="match status" value="1"/>
</dbReference>
<comment type="subcellular location">
    <subcellularLocation>
        <location evidence="1">Cell projection</location>
        <location evidence="1">Cilium</location>
        <location evidence="1">Flagellum</location>
    </subcellularLocation>
    <subcellularLocation>
        <location evidence="2">Cytoplasm</location>
        <location evidence="2">Cytoskeleton</location>
        <location evidence="2">Cilium axoneme</location>
    </subcellularLocation>
</comment>
<evidence type="ECO:0000256" key="8">
    <source>
        <dbReference type="ARBA" id="ARBA00023212"/>
    </source>
</evidence>
<sequence length="827" mass="97149">QRKNRNKTQRKAEGKRKRKNVKLKKDLTDALPLWENRKYKSETGKRQRTSCLVFSFNLNMGETSYNSNSTHELQLLAMVDNFSRQYSHLYPERKPLMLCPVNECGVKKFVSTTLRPAPTNHPELHMWEGCAAFVADFINLEPLDPPHILPPRLRSPSFVLKTQKASCFEYPTVLCCLLLGSDYDAYCVSGYAVRQMCLLDQSLKDCPLVYTKLQVTTFNKEAPQSKYTVKPPRQQESQFVEQQEKTTEEEEEQKEAEEEMGEEELLHYNQQAEEDLLRIHCWVLVLAGYRGVKQNFFIDPLTGMSYRTNSPSFLGIESVWNNYNCYINMQDCGQGCSDMVYDLEDINLWEPVVHGAISKVQLMSSTEKDDDSPYYNYMEVYLETRFPRGHKVVNYRKSKLQRYAQFLRTDGLVTRLIKYSDTKCTDVTTVIEQYMNRRDHLEQRTIDKVDGFTTDVFKHGRRFHLKLHRYQALAVHGIHEMEFSESARVDDMLKRVVSPGEMTETFQNRSDFLCYRHTVFSRNVQFSENKNAEPNIYLQKVVERFNRNRSKLANEDVAERVFNTSEGCVEVTFHLQRNRIIPSKMVYVKSAGQRKVVEPQVHIPFSLDYIFLSQLKMVLSRAEEEKDIHLFFSPWVTTGAARARKQREEMVRHRKYTNICALSDRTPNEPALNSAPRLQEHHAAEELRWLQRKEEDTLAPVLFRLNNPKALGAKEAKRLRQECISSYKQRLSEKETQILERLEKEKKELQQKQDWYQKNQLTVSAQEEEEYHKFCSDKTLKIHVVQTRLNMHREEAPQRLQDFDKLGKEKKNLQWKVFSLHVKSFSG</sequence>
<evidence type="ECO:0000256" key="4">
    <source>
        <dbReference type="ARBA" id="ARBA00022490"/>
    </source>
</evidence>
<evidence type="ECO:0000259" key="13">
    <source>
        <dbReference type="Pfam" id="PF24671"/>
    </source>
</evidence>
<proteinExistence type="inferred from homology"/>
<keyword evidence="8" id="KW-0206">Cytoskeleton</keyword>
<dbReference type="InterPro" id="IPR056291">
    <property type="entry name" value="MORN_DRC7"/>
</dbReference>
<dbReference type="GO" id="GO:0031514">
    <property type="term" value="C:motile cilium"/>
    <property type="evidence" value="ECO:0007669"/>
    <property type="project" value="UniProtKB-SubCell"/>
</dbReference>
<dbReference type="Ensembl" id="ENSCSET00000030195.1">
    <property type="protein sequence ID" value="ENSCSEP00000029792.1"/>
    <property type="gene ID" value="ENSCSEG00000019084.1"/>
</dbReference>
<dbReference type="InterPro" id="IPR033551">
    <property type="entry name" value="DRC7/lobo"/>
</dbReference>
<dbReference type="PANTHER" id="PTHR35249">
    <property type="entry name" value="DYNEIN REGULATORY COMPLEX SUBUNIT 7"/>
    <property type="match status" value="1"/>
</dbReference>
<dbReference type="Proteomes" id="UP000265120">
    <property type="component" value="Chromosome 10"/>
</dbReference>